<dbReference type="Proteomes" id="UP000280698">
    <property type="component" value="Unassembled WGS sequence"/>
</dbReference>
<dbReference type="InterPro" id="IPR034660">
    <property type="entry name" value="DinB/YfiT-like"/>
</dbReference>
<evidence type="ECO:0000313" key="3">
    <source>
        <dbReference type="Proteomes" id="UP000280698"/>
    </source>
</evidence>
<name>A0ABX9WDL0_9ACTN</name>
<gene>
    <name evidence="2" type="ORF">EFE23_20965</name>
</gene>
<sequence length="214" mass="23312">MIESQREAVPRNDGGELDTALAFLSFARSCVLKKVAGLTEEQLRRRLVVSDTTLLGLVQHLTDAERYWFGYTFAGDPRHADVDFDMVVEPDRSPDQIIAGYRAAIAESDAHIRAAAGPDVLTAQPVGDAPRTLRWVLAHTTSETVRHAGHADILRELIDGVTGRKAIAVRRRGGIASCRGPGTSSGCRFPDATRAGWSRPRPVRRRRGTPAPAP</sequence>
<organism evidence="2 3">
    <name type="scientific">Micromonospora solifontis</name>
    <dbReference type="NCBI Taxonomy" id="2487138"/>
    <lineage>
        <taxon>Bacteria</taxon>
        <taxon>Bacillati</taxon>
        <taxon>Actinomycetota</taxon>
        <taxon>Actinomycetes</taxon>
        <taxon>Micromonosporales</taxon>
        <taxon>Micromonosporaceae</taxon>
        <taxon>Micromonospora</taxon>
    </lineage>
</organism>
<dbReference type="InterPro" id="IPR007061">
    <property type="entry name" value="MST-like"/>
</dbReference>
<dbReference type="Pfam" id="PF04978">
    <property type="entry name" value="MST"/>
    <property type="match status" value="1"/>
</dbReference>
<dbReference type="SUPFAM" id="SSF109854">
    <property type="entry name" value="DinB/YfiT-like putative metalloenzymes"/>
    <property type="match status" value="1"/>
</dbReference>
<comment type="caution">
    <text evidence="2">The sequence shown here is derived from an EMBL/GenBank/DDBJ whole genome shotgun (WGS) entry which is preliminary data.</text>
</comment>
<reference evidence="2 3" key="1">
    <citation type="submission" date="2018-11" db="EMBL/GenBank/DDBJ databases">
        <title>Micromonospora sp. PPF5-17, a new actinomycetes isolated from a hot spring soil.</title>
        <authorList>
            <person name="Thawai C."/>
        </authorList>
    </citation>
    <scope>NUCLEOTIDE SEQUENCE [LARGE SCALE GENOMIC DNA]</scope>
    <source>
        <strain evidence="2 3">PPF5-17</strain>
    </source>
</reference>
<protein>
    <submittedName>
        <fullName evidence="2">DinB family protein</fullName>
    </submittedName>
</protein>
<keyword evidence="3" id="KW-1185">Reference proteome</keyword>
<dbReference type="Gene3D" id="1.20.120.450">
    <property type="entry name" value="dinb family like domain"/>
    <property type="match status" value="1"/>
</dbReference>
<evidence type="ECO:0000256" key="1">
    <source>
        <dbReference type="SAM" id="MobiDB-lite"/>
    </source>
</evidence>
<evidence type="ECO:0000313" key="2">
    <source>
        <dbReference type="EMBL" id="RNL94573.1"/>
    </source>
</evidence>
<proteinExistence type="predicted"/>
<dbReference type="EMBL" id="RJLN01000070">
    <property type="protein sequence ID" value="RNL94573.1"/>
    <property type="molecule type" value="Genomic_DNA"/>
</dbReference>
<accession>A0ABX9WDL0</accession>
<feature type="region of interest" description="Disordered" evidence="1">
    <location>
        <begin position="177"/>
        <end position="214"/>
    </location>
</feature>